<dbReference type="SUPFAM" id="SSF53383">
    <property type="entry name" value="PLP-dependent transferases"/>
    <property type="match status" value="1"/>
</dbReference>
<dbReference type="Pfam" id="PF00155">
    <property type="entry name" value="Aminotran_1_2"/>
    <property type="match status" value="1"/>
</dbReference>
<keyword evidence="4" id="KW-0805">Transcription regulation</keyword>
<dbReference type="Gene3D" id="3.40.640.10">
    <property type="entry name" value="Type I PLP-dependent aspartate aminotransferase-like (Major domain)"/>
    <property type="match status" value="1"/>
</dbReference>
<dbReference type="Gene3D" id="1.10.10.10">
    <property type="entry name" value="Winged helix-like DNA-binding domain superfamily/Winged helix DNA-binding domain"/>
    <property type="match status" value="1"/>
</dbReference>
<keyword evidence="5" id="KW-0238">DNA-binding</keyword>
<evidence type="ECO:0000256" key="2">
    <source>
        <dbReference type="ARBA" id="ARBA00022576"/>
    </source>
</evidence>
<reference evidence="9" key="1">
    <citation type="journal article" date="2019" name="Int. J. Syst. Evol. Microbiol.">
        <title>The Global Catalogue of Microorganisms (GCM) 10K type strain sequencing project: providing services to taxonomists for standard genome sequencing and annotation.</title>
        <authorList>
            <consortium name="The Broad Institute Genomics Platform"/>
            <consortium name="The Broad Institute Genome Sequencing Center for Infectious Disease"/>
            <person name="Wu L."/>
            <person name="Ma J."/>
        </authorList>
    </citation>
    <scope>NUCLEOTIDE SEQUENCE [LARGE SCALE GENOMIC DNA]</scope>
    <source>
        <strain evidence="9">CCM 8934</strain>
    </source>
</reference>
<dbReference type="CDD" id="cd00609">
    <property type="entry name" value="AAT_like"/>
    <property type="match status" value="1"/>
</dbReference>
<dbReference type="GO" id="GO:0008483">
    <property type="term" value="F:transaminase activity"/>
    <property type="evidence" value="ECO:0007669"/>
    <property type="project" value="UniProtKB-KW"/>
</dbReference>
<evidence type="ECO:0000256" key="6">
    <source>
        <dbReference type="ARBA" id="ARBA00023163"/>
    </source>
</evidence>
<feature type="domain" description="HTH gntR-type" evidence="7">
    <location>
        <begin position="9"/>
        <end position="76"/>
    </location>
</feature>
<keyword evidence="2 8" id="KW-0808">Transferase</keyword>
<evidence type="ECO:0000256" key="5">
    <source>
        <dbReference type="ARBA" id="ARBA00023125"/>
    </source>
</evidence>
<comment type="caution">
    <text evidence="8">The sequence shown here is derived from an EMBL/GenBank/DDBJ whole genome shotgun (WGS) entry which is preliminary data.</text>
</comment>
<dbReference type="CDD" id="cd07377">
    <property type="entry name" value="WHTH_GntR"/>
    <property type="match status" value="1"/>
</dbReference>
<dbReference type="InterPro" id="IPR036388">
    <property type="entry name" value="WH-like_DNA-bd_sf"/>
</dbReference>
<dbReference type="InterPro" id="IPR036390">
    <property type="entry name" value="WH_DNA-bd_sf"/>
</dbReference>
<dbReference type="InterPro" id="IPR051446">
    <property type="entry name" value="HTH_trans_reg/aminotransferase"/>
</dbReference>
<dbReference type="EMBL" id="JBHSSB010000015">
    <property type="protein sequence ID" value="MFC6294958.1"/>
    <property type="molecule type" value="Genomic_DNA"/>
</dbReference>
<evidence type="ECO:0000259" key="7">
    <source>
        <dbReference type="PROSITE" id="PS50949"/>
    </source>
</evidence>
<evidence type="ECO:0000313" key="9">
    <source>
        <dbReference type="Proteomes" id="UP001596227"/>
    </source>
</evidence>
<dbReference type="SUPFAM" id="SSF46785">
    <property type="entry name" value="Winged helix' DNA-binding domain"/>
    <property type="match status" value="1"/>
</dbReference>
<dbReference type="RefSeq" id="WP_137606686.1">
    <property type="nucleotide sequence ID" value="NZ_BJDH01000002.1"/>
</dbReference>
<dbReference type="InterPro" id="IPR000524">
    <property type="entry name" value="Tscrpt_reg_HTH_GntR"/>
</dbReference>
<dbReference type="InterPro" id="IPR015424">
    <property type="entry name" value="PyrdxlP-dep_Trfase"/>
</dbReference>
<keyword evidence="2 8" id="KW-0032">Aminotransferase</keyword>
<gene>
    <name evidence="8" type="ORF">ACFQH1_07060</name>
</gene>
<comment type="similarity">
    <text evidence="1">In the C-terminal section; belongs to the class-I pyridoxal-phosphate-dependent aminotransferase family.</text>
</comment>
<evidence type="ECO:0000256" key="1">
    <source>
        <dbReference type="ARBA" id="ARBA00005384"/>
    </source>
</evidence>
<dbReference type="InterPro" id="IPR004839">
    <property type="entry name" value="Aminotransferase_I/II_large"/>
</dbReference>
<protein>
    <submittedName>
        <fullName evidence="8">PLP-dependent aminotransferase family protein</fullName>
    </submittedName>
</protein>
<evidence type="ECO:0000313" key="8">
    <source>
        <dbReference type="EMBL" id="MFC6294958.1"/>
    </source>
</evidence>
<keyword evidence="9" id="KW-1185">Reference proteome</keyword>
<organism evidence="8 9">
    <name type="scientific">Lactiplantibacillus daoliensis</name>
    <dbReference type="NCBI Taxonomy" id="2559916"/>
    <lineage>
        <taxon>Bacteria</taxon>
        <taxon>Bacillati</taxon>
        <taxon>Bacillota</taxon>
        <taxon>Bacilli</taxon>
        <taxon>Lactobacillales</taxon>
        <taxon>Lactobacillaceae</taxon>
        <taxon>Lactiplantibacillus</taxon>
    </lineage>
</organism>
<dbReference type="PANTHER" id="PTHR46577:SF1">
    <property type="entry name" value="HTH-TYPE TRANSCRIPTIONAL REGULATORY PROTEIN GABR"/>
    <property type="match status" value="1"/>
</dbReference>
<keyword evidence="3" id="KW-0663">Pyridoxal phosphate</keyword>
<dbReference type="InterPro" id="IPR015421">
    <property type="entry name" value="PyrdxlP-dep_Trfase_major"/>
</dbReference>
<proteinExistence type="inferred from homology"/>
<evidence type="ECO:0000256" key="3">
    <source>
        <dbReference type="ARBA" id="ARBA00022898"/>
    </source>
</evidence>
<dbReference type="SMART" id="SM00345">
    <property type="entry name" value="HTH_GNTR"/>
    <property type="match status" value="1"/>
</dbReference>
<dbReference type="Proteomes" id="UP001596227">
    <property type="component" value="Unassembled WGS sequence"/>
</dbReference>
<keyword evidence="6" id="KW-0804">Transcription</keyword>
<evidence type="ECO:0000256" key="4">
    <source>
        <dbReference type="ARBA" id="ARBA00023015"/>
    </source>
</evidence>
<accession>A0ABW1UFS4</accession>
<dbReference type="PROSITE" id="PS50949">
    <property type="entry name" value="HTH_GNTR"/>
    <property type="match status" value="1"/>
</dbReference>
<name>A0ABW1UFS4_9LACO</name>
<sequence>MPLDRQTDTPLYLQLYRLLRESYEPQKSANQKLWSIRKQAQNLHVSKTTVEQAYDQLIAEGYVYTIPGSGYYFNDLQHWPKQHKRVSVPVVTVTTAEPMAYDFRYGVTELLTPSWNGWKKAVRAALRQTEEQPTALYPNAQGLIKLRQQLVTFLRQTRGVQCRADQIVITNGPKSGLELVLSLLPAGKVGIENPGYRGLTALAAGYDQQTVRIPVTSMGLDLTVLKQEQPQVVYTTPAHQFPLGYGLPIAQRLELLQWAAEKQCLIVEDDYDSEYRYDAHPLPALQSLATADQVAYLVTFAKGIDPTSRMGYVVLPDWLLATYHQQYQYRSAMVAGLVQQAMVNYFESGAYYRHLSRSRSLNRQKYQLLSKLLTKTTAIQPILTGAGLHLVIRVPQVKQADLMAALAKQSIRIYPLASNWAGMPTQDYYLLGFTALSLAELKVAIPILVTTCEQLVAQTDERHLKTKG</sequence>
<dbReference type="PANTHER" id="PTHR46577">
    <property type="entry name" value="HTH-TYPE TRANSCRIPTIONAL REGULATORY PROTEIN GABR"/>
    <property type="match status" value="1"/>
</dbReference>